<dbReference type="GO" id="GO:0016989">
    <property type="term" value="F:sigma factor antagonist activity"/>
    <property type="evidence" value="ECO:0007669"/>
    <property type="project" value="TreeGrafter"/>
</dbReference>
<dbReference type="Pfam" id="PF16220">
    <property type="entry name" value="DUF4880"/>
    <property type="match status" value="1"/>
</dbReference>
<evidence type="ECO:0000313" key="4">
    <source>
        <dbReference type="Proteomes" id="UP000238045"/>
    </source>
</evidence>
<organism evidence="3 4">
    <name type="scientific">Pseudomonas poae</name>
    <dbReference type="NCBI Taxonomy" id="200451"/>
    <lineage>
        <taxon>Bacteria</taxon>
        <taxon>Pseudomonadati</taxon>
        <taxon>Pseudomonadota</taxon>
        <taxon>Gammaproteobacteria</taxon>
        <taxon>Pseudomonadales</taxon>
        <taxon>Pseudomonadaceae</taxon>
        <taxon>Pseudomonas</taxon>
    </lineage>
</organism>
<feature type="domain" description="FecR protein" evidence="1">
    <location>
        <begin position="116"/>
        <end position="206"/>
    </location>
</feature>
<dbReference type="InterPro" id="IPR032623">
    <property type="entry name" value="FecR_N"/>
</dbReference>
<dbReference type="InterPro" id="IPR006860">
    <property type="entry name" value="FecR"/>
</dbReference>
<dbReference type="Proteomes" id="UP000238045">
    <property type="component" value="Unassembled WGS sequence"/>
</dbReference>
<dbReference type="PANTHER" id="PTHR30273:SF2">
    <property type="entry name" value="PROTEIN FECR"/>
    <property type="match status" value="1"/>
</dbReference>
<dbReference type="Pfam" id="PF04773">
    <property type="entry name" value="FecR"/>
    <property type="match status" value="1"/>
</dbReference>
<gene>
    <name evidence="3" type="ORF">CQZ99_28910</name>
</gene>
<dbReference type="InterPro" id="IPR012373">
    <property type="entry name" value="Ferrdict_sens_TM"/>
</dbReference>
<proteinExistence type="predicted"/>
<keyword evidence="4" id="KW-1185">Reference proteome</keyword>
<dbReference type="Gene3D" id="2.60.120.1440">
    <property type="match status" value="1"/>
</dbReference>
<reference evidence="3 4" key="1">
    <citation type="submission" date="2017-09" db="EMBL/GenBank/DDBJ databases">
        <title>Genomic, metabolic, and phenotypic characteristics of bacterial isolates from the natural microbiome of the model nematode Caenorhabditis elegans.</title>
        <authorList>
            <person name="Zimmermann J."/>
            <person name="Obeng N."/>
            <person name="Yang W."/>
            <person name="Obeng O."/>
            <person name="Kissoyan K."/>
            <person name="Pees B."/>
            <person name="Dirksen P."/>
            <person name="Hoppner M."/>
            <person name="Franke A."/>
            <person name="Rosenstiel P."/>
            <person name="Leippe M."/>
            <person name="Dierking K."/>
            <person name="Kaleta C."/>
            <person name="Schulenburg H."/>
        </authorList>
    </citation>
    <scope>NUCLEOTIDE SEQUENCE [LARGE SCALE GENOMIC DNA]</scope>
    <source>
        <strain evidence="3 4">MYb117</strain>
    </source>
</reference>
<dbReference type="PIRSF" id="PIRSF018266">
    <property type="entry name" value="FecR"/>
    <property type="match status" value="1"/>
</dbReference>
<name>A0A2S9DUK3_9PSED</name>
<comment type="caution">
    <text evidence="3">The sequence shown here is derived from an EMBL/GenBank/DDBJ whole genome shotgun (WGS) entry which is preliminary data.</text>
</comment>
<evidence type="ECO:0000259" key="1">
    <source>
        <dbReference type="Pfam" id="PF04773"/>
    </source>
</evidence>
<accession>A0A2S9DUK3</accession>
<protein>
    <submittedName>
        <fullName evidence="3">Iron dicitrate transport regulator FecR</fullName>
    </submittedName>
</protein>
<evidence type="ECO:0000313" key="3">
    <source>
        <dbReference type="EMBL" id="PRC06265.1"/>
    </source>
</evidence>
<feature type="domain" description="FecR N-terminal" evidence="2">
    <location>
        <begin position="16"/>
        <end position="52"/>
    </location>
</feature>
<dbReference type="PANTHER" id="PTHR30273">
    <property type="entry name" value="PERIPLASMIC SIGNAL SENSOR AND SIGMA FACTOR ACTIVATOR FECR-RELATED"/>
    <property type="match status" value="1"/>
</dbReference>
<dbReference type="EMBL" id="PCQL01000072">
    <property type="protein sequence ID" value="PRC06265.1"/>
    <property type="molecule type" value="Genomic_DNA"/>
</dbReference>
<dbReference type="AlphaFoldDB" id="A0A2S9DUK3"/>
<sequence>MLPGQAVSGLPPAVAQAIEWYARRGSGAFDGPAQSQFEHWLNADPSHRDAWHGLTRQLDRTLVPLAQQQGSRQALSAVNHSRRRLLRGALAVGAVTVGTPLLTLRGGPLHERWGADLRTTTAERRRFTLEDGSSLLLNARSAVDLNFSPAHRTVQLLRGAVQAHVHNDPTRPFVLQCPWGEARLNGGRCLLSLQAGTAQVWALEGEMEWCTPGTRQRLVTGQGLGFDGRAWQPIAKGYIDERAWAHGLLEVHDQTLGQVIDHLRPYHAGLLHVSASAAALRISGVFNLDDSRQALAALKDVLPLAVVSYLGLWTRIDHA</sequence>
<evidence type="ECO:0000259" key="2">
    <source>
        <dbReference type="Pfam" id="PF16220"/>
    </source>
</evidence>